<dbReference type="Gene3D" id="1.10.238.10">
    <property type="entry name" value="EF-hand"/>
    <property type="match status" value="1"/>
</dbReference>
<feature type="domain" description="EF-hand" evidence="2">
    <location>
        <begin position="49"/>
        <end position="81"/>
    </location>
</feature>
<protein>
    <submittedName>
        <fullName evidence="6">EF-hand</fullName>
    </submittedName>
</protein>
<dbReference type="InterPro" id="IPR018247">
    <property type="entry name" value="EF_Hand_1_Ca_BS"/>
</dbReference>
<dbReference type="InterPro" id="IPR011992">
    <property type="entry name" value="EF-hand-dom_pair"/>
</dbReference>
<organism evidence="4 6">
    <name type="scientific">Schistosoma margrebowiei</name>
    <dbReference type="NCBI Taxonomy" id="48269"/>
    <lineage>
        <taxon>Eukaryota</taxon>
        <taxon>Metazoa</taxon>
        <taxon>Spiralia</taxon>
        <taxon>Lophotrochozoa</taxon>
        <taxon>Platyhelminthes</taxon>
        <taxon>Trematoda</taxon>
        <taxon>Digenea</taxon>
        <taxon>Strigeidida</taxon>
        <taxon>Schistosomatoidea</taxon>
        <taxon>Schistosomatidae</taxon>
        <taxon>Schistosoma</taxon>
    </lineage>
</organism>
<dbReference type="SMART" id="SM00054">
    <property type="entry name" value="EFh"/>
    <property type="match status" value="2"/>
</dbReference>
<dbReference type="PROSITE" id="PS50222">
    <property type="entry name" value="EF_HAND_2"/>
    <property type="match status" value="2"/>
</dbReference>
<dbReference type="AlphaFoldDB" id="A0A183LL14"/>
<reference evidence="3 5" key="1">
    <citation type="submission" date="2018-11" db="EMBL/GenBank/DDBJ databases">
        <authorList>
            <consortium name="Pathogen Informatics"/>
        </authorList>
    </citation>
    <scope>NUCLEOTIDE SEQUENCE [LARGE SCALE GENOMIC DNA]</scope>
    <source>
        <strain evidence="3 5">Zambia</strain>
    </source>
</reference>
<reference evidence="6" key="2">
    <citation type="submission" date="2023-11" db="UniProtKB">
        <authorList>
            <consortium name="WormBaseParasite"/>
        </authorList>
    </citation>
    <scope>IDENTIFICATION</scope>
</reference>
<evidence type="ECO:0000313" key="3">
    <source>
        <dbReference type="EMBL" id="VDO61900.1"/>
    </source>
</evidence>
<evidence type="ECO:0000313" key="6">
    <source>
        <dbReference type="WBParaSite" id="SMRG1_19180.1"/>
    </source>
</evidence>
<evidence type="ECO:0000256" key="1">
    <source>
        <dbReference type="ARBA" id="ARBA00022837"/>
    </source>
</evidence>
<dbReference type="Proteomes" id="UP000050790">
    <property type="component" value="Unassembled WGS sequence"/>
</dbReference>
<gene>
    <name evidence="3" type="ORF">SMRZ_LOCUS4489</name>
</gene>
<evidence type="ECO:0000259" key="2">
    <source>
        <dbReference type="PROSITE" id="PS50222"/>
    </source>
</evidence>
<evidence type="ECO:0000313" key="5">
    <source>
        <dbReference type="Proteomes" id="UP000277204"/>
    </source>
</evidence>
<dbReference type="PROSITE" id="PS00018">
    <property type="entry name" value="EF_HAND_1"/>
    <property type="match status" value="2"/>
</dbReference>
<dbReference type="WBParaSite" id="SMRG1_19180.1">
    <property type="protein sequence ID" value="SMRG1_19180.1"/>
    <property type="gene ID" value="SMRG1_19180"/>
</dbReference>
<feature type="domain" description="EF-hand" evidence="2">
    <location>
        <begin position="13"/>
        <end position="48"/>
    </location>
</feature>
<dbReference type="OrthoDB" id="26525at2759"/>
<proteinExistence type="predicted"/>
<sequence length="81" mass="10068">MEAFHVDYNRKLNSDQFWWYIFTQVDINHNGKIDKNEFKKYMDKYNGLISRKDIEKAFKYCDRDNNGTIEYEEFKKYMLCE</sequence>
<keyword evidence="1" id="KW-0106">Calcium</keyword>
<dbReference type="EMBL" id="UZAI01001435">
    <property type="protein sequence ID" value="VDO61900.1"/>
    <property type="molecule type" value="Genomic_DNA"/>
</dbReference>
<dbReference type="CDD" id="cd00051">
    <property type="entry name" value="EFh"/>
    <property type="match status" value="1"/>
</dbReference>
<accession>A0A183LL14</accession>
<name>A0A183LL14_9TREM</name>
<dbReference type="GO" id="GO:0005509">
    <property type="term" value="F:calcium ion binding"/>
    <property type="evidence" value="ECO:0007669"/>
    <property type="project" value="InterPro"/>
</dbReference>
<dbReference type="STRING" id="48269.A0A183LL14"/>
<dbReference type="Pfam" id="PF13499">
    <property type="entry name" value="EF-hand_7"/>
    <property type="match status" value="1"/>
</dbReference>
<dbReference type="Proteomes" id="UP000277204">
    <property type="component" value="Unassembled WGS sequence"/>
</dbReference>
<evidence type="ECO:0000313" key="4">
    <source>
        <dbReference type="Proteomes" id="UP000050790"/>
    </source>
</evidence>
<dbReference type="SUPFAM" id="SSF47473">
    <property type="entry name" value="EF-hand"/>
    <property type="match status" value="1"/>
</dbReference>
<dbReference type="InterPro" id="IPR002048">
    <property type="entry name" value="EF_hand_dom"/>
</dbReference>
<keyword evidence="5" id="KW-1185">Reference proteome</keyword>